<name>A0A5P9NN12_9GAMM</name>
<dbReference type="OrthoDB" id="9942014at2"/>
<evidence type="ECO:0000313" key="2">
    <source>
        <dbReference type="EMBL" id="QFU76876.1"/>
    </source>
</evidence>
<keyword evidence="1" id="KW-0175">Coiled coil</keyword>
<accession>A0A5P9NN12</accession>
<proteinExistence type="predicted"/>
<organism evidence="2 3">
    <name type="scientific">Halioglobus maricola</name>
    <dbReference type="NCBI Taxonomy" id="2601894"/>
    <lineage>
        <taxon>Bacteria</taxon>
        <taxon>Pseudomonadati</taxon>
        <taxon>Pseudomonadota</taxon>
        <taxon>Gammaproteobacteria</taxon>
        <taxon>Cellvibrionales</taxon>
        <taxon>Halieaceae</taxon>
        <taxon>Halioglobus</taxon>
    </lineage>
</organism>
<dbReference type="Proteomes" id="UP000326287">
    <property type="component" value="Chromosome"/>
</dbReference>
<sequence length="145" mass="16316">MTEKIEPNTGDWEQELQQALADLPTEPMPASLQRRLQRIPAEQLALEREPWWRRAWLRPALACAVIAVPLALGLAVQQRQIQAQERQLAQAQQDLNVALGYLQQANERVASQVVTSLGSGVARPVTDTTIQVIEKPLETTREYEL</sequence>
<gene>
    <name evidence="2" type="ORF">EY643_15135</name>
</gene>
<dbReference type="AlphaFoldDB" id="A0A5P9NN12"/>
<dbReference type="KEGG" id="halc:EY643_15135"/>
<reference evidence="2 3" key="1">
    <citation type="submission" date="2019-02" db="EMBL/GenBank/DDBJ databases">
        <authorList>
            <person name="Li S.-H."/>
        </authorList>
    </citation>
    <scope>NUCLEOTIDE SEQUENCE [LARGE SCALE GENOMIC DNA]</scope>
    <source>
        <strain evidence="2 3">IMCC14385</strain>
    </source>
</reference>
<dbReference type="EMBL" id="CP036422">
    <property type="protein sequence ID" value="QFU76876.1"/>
    <property type="molecule type" value="Genomic_DNA"/>
</dbReference>
<keyword evidence="3" id="KW-1185">Reference proteome</keyword>
<evidence type="ECO:0000313" key="3">
    <source>
        <dbReference type="Proteomes" id="UP000326287"/>
    </source>
</evidence>
<feature type="coiled-coil region" evidence="1">
    <location>
        <begin position="74"/>
        <end position="108"/>
    </location>
</feature>
<protein>
    <submittedName>
        <fullName evidence="2">Uncharacterized protein</fullName>
    </submittedName>
</protein>
<evidence type="ECO:0000256" key="1">
    <source>
        <dbReference type="SAM" id="Coils"/>
    </source>
</evidence>
<dbReference type="RefSeq" id="WP_153240018.1">
    <property type="nucleotide sequence ID" value="NZ_CP036422.1"/>
</dbReference>